<sequence>MDQLDWLTLSLICAFSLASADAATKAWLRDYSTRELTLIRFTLTGVLMTPLLAGLPPLADLPVAFWGWIAILLPLEILAMLMYMAAIRDHPLSQTLPYLAFTPAFVILIADWVLGEKVSAQGAVGILLIVGGSWLLNVQQARAADWRTWAAPLAATFHQRGSRMMLAVALLYAVTATLGKGALQYMAPEHFGAFYFLLLGAATLVLIGLPRPGTLLRVWRRPWAVLIVTGLNAIMVTTHFLAIQLVEVAYMIAVKRLSLVIGILYGAWLFHEAGLRQHLMAAGLMLTGVFLIAW</sequence>
<dbReference type="PANTHER" id="PTHR22911">
    <property type="entry name" value="ACYL-MALONYL CONDENSING ENZYME-RELATED"/>
    <property type="match status" value="1"/>
</dbReference>
<keyword evidence="1" id="KW-0812">Transmembrane</keyword>
<dbReference type="Pfam" id="PF00892">
    <property type="entry name" value="EamA"/>
    <property type="match status" value="2"/>
</dbReference>
<dbReference type="Proteomes" id="UP001564408">
    <property type="component" value="Unassembled WGS sequence"/>
</dbReference>
<reference evidence="3 4" key="1">
    <citation type="submission" date="2024-05" db="EMBL/GenBank/DDBJ databases">
        <title>Genome Sequence and Characterization of the New Strain Purple Sulfur Bacterium of Genus Thioalkalicoccus.</title>
        <authorList>
            <person name="Bryantseva I.A."/>
            <person name="Kyndt J.A."/>
            <person name="Imhoff J.F."/>
        </authorList>
    </citation>
    <scope>NUCLEOTIDE SEQUENCE [LARGE SCALE GENOMIC DNA]</scope>
    <source>
        <strain evidence="3 4">Um2</strain>
    </source>
</reference>
<accession>A0ABV4BHY7</accession>
<feature type="transmembrane region" description="Helical" evidence="1">
    <location>
        <begin position="96"/>
        <end position="114"/>
    </location>
</feature>
<feature type="transmembrane region" description="Helical" evidence="1">
    <location>
        <begin position="166"/>
        <end position="187"/>
    </location>
</feature>
<feature type="transmembrane region" description="Helical" evidence="1">
    <location>
        <begin position="120"/>
        <end position="138"/>
    </location>
</feature>
<evidence type="ECO:0000259" key="2">
    <source>
        <dbReference type="Pfam" id="PF00892"/>
    </source>
</evidence>
<evidence type="ECO:0000313" key="4">
    <source>
        <dbReference type="Proteomes" id="UP001564408"/>
    </source>
</evidence>
<keyword evidence="4" id="KW-1185">Reference proteome</keyword>
<feature type="transmembrane region" description="Helical" evidence="1">
    <location>
        <begin position="248"/>
        <end position="270"/>
    </location>
</feature>
<dbReference type="InterPro" id="IPR037185">
    <property type="entry name" value="EmrE-like"/>
</dbReference>
<proteinExistence type="predicted"/>
<name>A0ABV4BHY7_9GAMM</name>
<keyword evidence="1" id="KW-0472">Membrane</keyword>
<feature type="domain" description="EamA" evidence="2">
    <location>
        <begin position="6"/>
        <end position="137"/>
    </location>
</feature>
<dbReference type="RefSeq" id="WP_369668518.1">
    <property type="nucleotide sequence ID" value="NZ_JBDKXB010000044.1"/>
</dbReference>
<gene>
    <name evidence="3" type="ORF">ABC977_17185</name>
</gene>
<comment type="caution">
    <text evidence="3">The sequence shown here is derived from an EMBL/GenBank/DDBJ whole genome shotgun (WGS) entry which is preliminary data.</text>
</comment>
<feature type="transmembrane region" description="Helical" evidence="1">
    <location>
        <begin position="223"/>
        <end position="242"/>
    </location>
</feature>
<keyword evidence="1" id="KW-1133">Transmembrane helix</keyword>
<feature type="domain" description="EamA" evidence="2">
    <location>
        <begin position="163"/>
        <end position="293"/>
    </location>
</feature>
<feature type="transmembrane region" description="Helical" evidence="1">
    <location>
        <begin position="65"/>
        <end position="84"/>
    </location>
</feature>
<dbReference type="InterPro" id="IPR000620">
    <property type="entry name" value="EamA_dom"/>
</dbReference>
<evidence type="ECO:0000256" key="1">
    <source>
        <dbReference type="SAM" id="Phobius"/>
    </source>
</evidence>
<feature type="transmembrane region" description="Helical" evidence="1">
    <location>
        <begin position="193"/>
        <end position="211"/>
    </location>
</feature>
<protein>
    <submittedName>
        <fullName evidence="3">DMT family transporter</fullName>
    </submittedName>
</protein>
<dbReference type="SUPFAM" id="SSF103481">
    <property type="entry name" value="Multidrug resistance efflux transporter EmrE"/>
    <property type="match status" value="1"/>
</dbReference>
<dbReference type="EMBL" id="JBDKXB010000044">
    <property type="protein sequence ID" value="MEY6434136.1"/>
    <property type="molecule type" value="Genomic_DNA"/>
</dbReference>
<dbReference type="PANTHER" id="PTHR22911:SF137">
    <property type="entry name" value="SOLUTE CARRIER FAMILY 35 MEMBER G2-RELATED"/>
    <property type="match status" value="1"/>
</dbReference>
<dbReference type="Gene3D" id="1.10.3730.20">
    <property type="match status" value="1"/>
</dbReference>
<organism evidence="3 4">
    <name type="scientific">Thioalkalicoccus limnaeus</name>
    <dbReference type="NCBI Taxonomy" id="120681"/>
    <lineage>
        <taxon>Bacteria</taxon>
        <taxon>Pseudomonadati</taxon>
        <taxon>Pseudomonadota</taxon>
        <taxon>Gammaproteobacteria</taxon>
        <taxon>Chromatiales</taxon>
        <taxon>Chromatiaceae</taxon>
        <taxon>Thioalkalicoccus</taxon>
    </lineage>
</organism>
<evidence type="ECO:0000313" key="3">
    <source>
        <dbReference type="EMBL" id="MEY6434136.1"/>
    </source>
</evidence>